<feature type="compositionally biased region" description="Polar residues" evidence="1">
    <location>
        <begin position="1316"/>
        <end position="1330"/>
    </location>
</feature>
<evidence type="ECO:0000313" key="3">
    <source>
        <dbReference type="EMBL" id="CAD7001434.1"/>
    </source>
</evidence>
<dbReference type="GO" id="GO:0005829">
    <property type="term" value="C:cytosol"/>
    <property type="evidence" value="ECO:0007669"/>
    <property type="project" value="TreeGrafter"/>
</dbReference>
<feature type="domain" description="GYF" evidence="2">
    <location>
        <begin position="757"/>
        <end position="805"/>
    </location>
</feature>
<dbReference type="PROSITE" id="PS50829">
    <property type="entry name" value="GYF"/>
    <property type="match status" value="1"/>
</dbReference>
<feature type="region of interest" description="Disordered" evidence="1">
    <location>
        <begin position="1530"/>
        <end position="1583"/>
    </location>
</feature>
<feature type="compositionally biased region" description="Basic and acidic residues" evidence="1">
    <location>
        <begin position="214"/>
        <end position="228"/>
    </location>
</feature>
<feature type="compositionally biased region" description="Polar residues" evidence="1">
    <location>
        <begin position="377"/>
        <end position="389"/>
    </location>
</feature>
<evidence type="ECO:0000313" key="4">
    <source>
        <dbReference type="Proteomes" id="UP000606786"/>
    </source>
</evidence>
<dbReference type="OrthoDB" id="48509at2759"/>
<organism evidence="3 4">
    <name type="scientific">Ceratitis capitata</name>
    <name type="common">Mediterranean fruit fly</name>
    <name type="synonym">Tephritis capitata</name>
    <dbReference type="NCBI Taxonomy" id="7213"/>
    <lineage>
        <taxon>Eukaryota</taxon>
        <taxon>Metazoa</taxon>
        <taxon>Ecdysozoa</taxon>
        <taxon>Arthropoda</taxon>
        <taxon>Hexapoda</taxon>
        <taxon>Insecta</taxon>
        <taxon>Pterygota</taxon>
        <taxon>Neoptera</taxon>
        <taxon>Endopterygota</taxon>
        <taxon>Diptera</taxon>
        <taxon>Brachycera</taxon>
        <taxon>Muscomorpha</taxon>
        <taxon>Tephritoidea</taxon>
        <taxon>Tephritidae</taxon>
        <taxon>Ceratitis</taxon>
        <taxon>Ceratitis</taxon>
    </lineage>
</organism>
<feature type="compositionally biased region" description="Basic and acidic residues" evidence="1">
    <location>
        <begin position="262"/>
        <end position="283"/>
    </location>
</feature>
<feature type="compositionally biased region" description="Polar residues" evidence="1">
    <location>
        <begin position="467"/>
        <end position="478"/>
    </location>
</feature>
<dbReference type="InterPro" id="IPR003169">
    <property type="entry name" value="GYF"/>
</dbReference>
<feature type="compositionally biased region" description="Polar residues" evidence="1">
    <location>
        <begin position="327"/>
        <end position="353"/>
    </location>
</feature>
<feature type="compositionally biased region" description="Polar residues" evidence="1">
    <location>
        <begin position="287"/>
        <end position="297"/>
    </location>
</feature>
<feature type="compositionally biased region" description="Polar residues" evidence="1">
    <location>
        <begin position="486"/>
        <end position="503"/>
    </location>
</feature>
<dbReference type="SUPFAM" id="SSF55277">
    <property type="entry name" value="GYF domain"/>
    <property type="match status" value="1"/>
</dbReference>
<dbReference type="SMART" id="SM00444">
    <property type="entry name" value="GYF"/>
    <property type="match status" value="1"/>
</dbReference>
<dbReference type="InterPro" id="IPR051640">
    <property type="entry name" value="GRB10-interact_GYF"/>
</dbReference>
<feature type="compositionally biased region" description="Polar residues" evidence="1">
    <location>
        <begin position="1201"/>
        <end position="1219"/>
    </location>
</feature>
<accession>A0A811URU8</accession>
<keyword evidence="4" id="KW-1185">Reference proteome</keyword>
<evidence type="ECO:0000256" key="1">
    <source>
        <dbReference type="SAM" id="MobiDB-lite"/>
    </source>
</evidence>
<feature type="region of interest" description="Disordered" evidence="1">
    <location>
        <begin position="1137"/>
        <end position="1161"/>
    </location>
</feature>
<feature type="compositionally biased region" description="Polar residues" evidence="1">
    <location>
        <begin position="1530"/>
        <end position="1562"/>
    </location>
</feature>
<dbReference type="CDD" id="cd00072">
    <property type="entry name" value="GYF"/>
    <property type="match status" value="1"/>
</dbReference>
<feature type="region of interest" description="Disordered" evidence="1">
    <location>
        <begin position="1676"/>
        <end position="1710"/>
    </location>
</feature>
<feature type="compositionally biased region" description="Polar residues" evidence="1">
    <location>
        <begin position="590"/>
        <end position="599"/>
    </location>
</feature>
<sequence>MKKVKLCTGLLEFVPIYLLRYLAYTFARMTDSMKFGPEWLRNMSADNTNSNLLSSVGTSLSNSGNVMTTSFSNNGGNGSGSFGITSNVSSTATTPYSFALAPRNAFPEFRYGREEMLSLFDKNYNMPEILPTFKKIFIEKVQLPLALTPSTDEELLPQVSPVSTRQSWILRSPVGFSSSTRGAGRGGSVDRGRMRGKPNYHQIYQRPTAVFGDDDPRSVPLKSDRGWSERNGGGDSLNPGGAYVCGIGGSNSEWNSTPTSSPRKDISGHPRNMENWRRNRNEDGSGDASTSSLSNTEGWRGGSATGGSFVATHRWGRSTSWRDEDMSSTNSNDVGYVNSSGSTMQRSHSNIMTVNERGGYVPSNSGSNSAKPPPNSYGPTGNQNSNRTFSSLSGLSAVSSRNPHWNNSSGPGCSSAVDGEENLPEWAMENPLDGGGTFDASGAFHGSVDEGDNEEANKQCRKKTDSRSGSSARNNEGNNVKESKSSEPSTGKTGSSFKNDNSNSNVTKIEVAMKLSEEISSDSKIENSAVVTDTLVSENAALENPDGLSKIQGERKPDLCNRIVISEADTLANTSYYKSNINDSISKSNTATTASNNDSGHPDLSDRMREVTDDMIQKLIMDDDTISINDNNAQNEIQQNTTPPLVQVTVATSIPAVNNLCAPNVFTTVSAILKQPPHQTIPCPVSVSSSLTTLTEDGLHKGIQLYGGGVVIDHATMQHHHMQQQQIAAAAAAAANLTTGCHASHSINSNTSSAAPADLWYYRDPQSKVQGPFSATEMTEWYRAGYFNENLFVRRSCDMHFRSLGDLIKLCNDNMPFTHSHLIPNLDNMPLPNAASGSARQSQKPQSIGDYALKQQSPQQENECFQQLTPSEKEALVRQKLQMHSEYIPNLSGLSNSLAAINQSAARARMYDVIMEEPKKNHLFSGSGNPGSLNTHQHSQSNPFLDHEDFLINSQQTMQTIYNTGPFRNALPTGRDNSVPVNNDKNGNELINNFNMGMYLPSANCNPSLIPNPKTQDFLVGANADFLNDSHILVARNSLAPNSLVHPWASNNSQQPSNEWTNNLLVGIPITVTQSSSNKVENVNNMTQDIQQPHPQKNIPTPMWNLPSLNHIQIVEAKQLDTESSKSDFENQRFLKVQASPNEQLSAKETQSGSYKSVDGATEDQLDISIQTRQQNSPTVVKPIAAILTKHRKDEIIEKYQNGSTKRIGKQQTTGNKSSKGSEDFSSGKKFVEERRRDQVEDKRRQKEEKKRHQADEEKRRQQHMDEEKRRQMLEEKERQQQIQTQRRKAMLGNNLTTDPVAASSSSSKSKEHQRVQSSIAPWSAQTNAAASKGGPCLAEIQKAERRERQMEQRQMEMFVKRVRASAAAAVEAFDSMLKWNAPVKEVPVKSFAEIQAEEAKRLANEQIEMQRRRDHEQQQAASILGPGNNVGSSANNISAIWTGTKVWSTATSTGFWEDPIKFSAAIGANNSTAINTVGIGVSLNKNNISKQTTTGLQKSADITGSGEQNINQQNAVTRNIRKSQTVPVMQNAGSQNSRNIKNNNQQQSTSTAKQAFSNKVQPQKVVGNHGDGSSTSDKKSTSKIHLNAVRCGTTTSNIKRDEYENEFIAWCTKILNNMNTKLDVPTFVTFLRDLESPYEVKDYIRMYLGENKESTDFGKQFLERRSKYKNLQRAQNAHNDDMCKPAPAITPSGNDSTDNKGKHKKLKKNKMTKLDARILGFSVTAAEGRTNVGDRVYVDTP</sequence>
<feature type="region of interest" description="Disordered" evidence="1">
    <location>
        <begin position="1199"/>
        <end position="1335"/>
    </location>
</feature>
<proteinExistence type="predicted"/>
<reference evidence="3" key="1">
    <citation type="submission" date="2020-11" db="EMBL/GenBank/DDBJ databases">
        <authorList>
            <person name="Whitehead M."/>
        </authorList>
    </citation>
    <scope>NUCLEOTIDE SEQUENCE</scope>
    <source>
        <strain evidence="3">EGII</strain>
    </source>
</reference>
<feature type="region of interest" description="Disordered" evidence="1">
    <location>
        <begin position="178"/>
        <end position="503"/>
    </location>
</feature>
<evidence type="ECO:0000259" key="2">
    <source>
        <dbReference type="PROSITE" id="PS50829"/>
    </source>
</evidence>
<feature type="compositionally biased region" description="Basic and acidic residues" evidence="1">
    <location>
        <begin position="455"/>
        <end position="466"/>
    </location>
</feature>
<feature type="compositionally biased region" description="Polar residues" evidence="1">
    <location>
        <begin position="1139"/>
        <end position="1155"/>
    </location>
</feature>
<dbReference type="EMBL" id="CAJHJT010000023">
    <property type="protein sequence ID" value="CAD7001434.1"/>
    <property type="molecule type" value="Genomic_DNA"/>
</dbReference>
<dbReference type="Gene3D" id="3.30.1490.40">
    <property type="match status" value="1"/>
</dbReference>
<feature type="compositionally biased region" description="Basic and acidic residues" evidence="1">
    <location>
        <begin position="1220"/>
        <end position="1280"/>
    </location>
</feature>
<comment type="caution">
    <text evidence="3">The sequence shown here is derived from an EMBL/GenBank/DDBJ whole genome shotgun (WGS) entry which is preliminary data.</text>
</comment>
<dbReference type="PANTHER" id="PTHR14445:SF36">
    <property type="entry name" value="FI03272P-RELATED"/>
    <property type="match status" value="1"/>
</dbReference>
<protein>
    <submittedName>
        <fullName evidence="3">(Mediterranean fruit fly) hypothetical protein</fullName>
    </submittedName>
</protein>
<feature type="compositionally biased region" description="Polar residues" evidence="1">
    <location>
        <begin position="401"/>
        <end position="412"/>
    </location>
</feature>
<name>A0A811URU8_CERCA</name>
<dbReference type="Proteomes" id="UP000606786">
    <property type="component" value="Unassembled WGS sequence"/>
</dbReference>
<feature type="region of interest" description="Disordered" evidence="1">
    <location>
        <begin position="583"/>
        <end position="607"/>
    </location>
</feature>
<feature type="compositionally biased region" description="Polar residues" evidence="1">
    <location>
        <begin position="250"/>
        <end position="261"/>
    </location>
</feature>
<feature type="compositionally biased region" description="Low complexity" evidence="1">
    <location>
        <begin position="390"/>
        <end position="400"/>
    </location>
</feature>
<gene>
    <name evidence="3" type="ORF">CCAP1982_LOCUS9931</name>
</gene>
<dbReference type="InterPro" id="IPR035445">
    <property type="entry name" value="GYF-like_dom_sf"/>
</dbReference>
<dbReference type="Pfam" id="PF02213">
    <property type="entry name" value="GYF"/>
    <property type="match status" value="1"/>
</dbReference>
<dbReference type="PANTHER" id="PTHR14445">
    <property type="entry name" value="GRB10 INTERACTING GYF PROTEIN"/>
    <property type="match status" value="1"/>
</dbReference>